<feature type="binding site" evidence="9">
    <location>
        <position position="62"/>
    </location>
    <ligand>
        <name>Cu cation</name>
        <dbReference type="ChEBI" id="CHEBI:23378"/>
    </ligand>
</feature>
<proteinExistence type="predicted"/>
<dbReference type="InterPro" id="IPR000923">
    <property type="entry name" value="BlueCu_1"/>
</dbReference>
<feature type="binding site" evidence="9">
    <location>
        <position position="98"/>
    </location>
    <ligand>
        <name>Cu cation</name>
        <dbReference type="ChEBI" id="CHEBI:23378"/>
    </ligand>
</feature>
<accession>A0A7W4WG77</accession>
<dbReference type="InterPro" id="IPR012745">
    <property type="entry name" value="Pseudoazurin"/>
</dbReference>
<evidence type="ECO:0000256" key="2">
    <source>
        <dbReference type="ARBA" id="ARBA00016984"/>
    </source>
</evidence>
<comment type="cofactor">
    <cofactor evidence="9">
        <name>Cu cation</name>
        <dbReference type="ChEBI" id="CHEBI:23378"/>
    </cofactor>
    <text evidence="9">Binds 1 copper ion per subunit.</text>
</comment>
<keyword evidence="13" id="KW-1185">Reference proteome</keyword>
<name>A0A7W4WG77_9GAMM</name>
<dbReference type="PRINTS" id="PR00156">
    <property type="entry name" value="COPPERBLUE"/>
</dbReference>
<dbReference type="InterPro" id="IPR001235">
    <property type="entry name" value="Copper_blue_Plastocyanin"/>
</dbReference>
<feature type="binding site" evidence="9">
    <location>
        <position position="106"/>
    </location>
    <ligand>
        <name>Cu cation</name>
        <dbReference type="ChEBI" id="CHEBI:23378"/>
    </ligand>
</feature>
<keyword evidence="4 9" id="KW-0479">Metal-binding</keyword>
<evidence type="ECO:0000256" key="8">
    <source>
        <dbReference type="NCBIfam" id="TIGR02375"/>
    </source>
</evidence>
<keyword evidence="3" id="KW-0813">Transport</keyword>
<feature type="signal peptide" evidence="10">
    <location>
        <begin position="1"/>
        <end position="22"/>
    </location>
</feature>
<dbReference type="InterPro" id="IPR028871">
    <property type="entry name" value="BlueCu_1_BS"/>
</dbReference>
<evidence type="ECO:0000256" key="7">
    <source>
        <dbReference type="ARBA" id="ARBA00023008"/>
    </source>
</evidence>
<evidence type="ECO:0000313" key="12">
    <source>
        <dbReference type="EMBL" id="MBB3063632.1"/>
    </source>
</evidence>
<dbReference type="InterPro" id="IPR002386">
    <property type="entry name" value="Amicyanin/Pseudoazurin"/>
</dbReference>
<feature type="binding site" evidence="9">
    <location>
        <position position="101"/>
    </location>
    <ligand>
        <name>Cu cation</name>
        <dbReference type="ChEBI" id="CHEBI:23378"/>
    </ligand>
</feature>
<evidence type="ECO:0000256" key="3">
    <source>
        <dbReference type="ARBA" id="ARBA00022448"/>
    </source>
</evidence>
<feature type="chain" id="PRO_5030769182" description="Pseudoazurin" evidence="10">
    <location>
        <begin position="23"/>
        <end position="147"/>
    </location>
</feature>
<dbReference type="EMBL" id="JACHWZ010000042">
    <property type="protein sequence ID" value="MBB3063632.1"/>
    <property type="molecule type" value="Genomic_DNA"/>
</dbReference>
<dbReference type="PRINTS" id="PR00155">
    <property type="entry name" value="AMICYANIN"/>
</dbReference>
<keyword evidence="7 9" id="KW-0186">Copper</keyword>
<reference evidence="12 13" key="1">
    <citation type="submission" date="2020-08" db="EMBL/GenBank/DDBJ databases">
        <title>Genomic Encyclopedia of Type Strains, Phase III (KMG-III): the genomes of soil and plant-associated and newly described type strains.</title>
        <authorList>
            <person name="Whitman W."/>
        </authorList>
    </citation>
    <scope>NUCLEOTIDE SEQUENCE [LARGE SCALE GENOMIC DNA]</scope>
    <source>
        <strain evidence="12 13">CECT 8799</strain>
    </source>
</reference>
<comment type="caution">
    <text evidence="12">The sequence shown here is derived from an EMBL/GenBank/DDBJ whole genome shotgun (WGS) entry which is preliminary data.</text>
</comment>
<dbReference type="PROSITE" id="PS00196">
    <property type="entry name" value="COPPER_BLUE"/>
    <property type="match status" value="1"/>
</dbReference>
<gene>
    <name evidence="12" type="ORF">FHS09_004496</name>
</gene>
<dbReference type="GO" id="GO:0009055">
    <property type="term" value="F:electron transfer activity"/>
    <property type="evidence" value="ECO:0007669"/>
    <property type="project" value="InterPro"/>
</dbReference>
<dbReference type="GO" id="GO:0042597">
    <property type="term" value="C:periplasmic space"/>
    <property type="evidence" value="ECO:0007669"/>
    <property type="project" value="UniProtKB-SubCell"/>
</dbReference>
<dbReference type="InterPro" id="IPR008972">
    <property type="entry name" value="Cupredoxin"/>
</dbReference>
<keyword evidence="10" id="KW-0732">Signal</keyword>
<evidence type="ECO:0000256" key="6">
    <source>
        <dbReference type="ARBA" id="ARBA00022982"/>
    </source>
</evidence>
<protein>
    <recommendedName>
        <fullName evidence="2 8">Pseudoazurin</fullName>
    </recommendedName>
</protein>
<evidence type="ECO:0000256" key="5">
    <source>
        <dbReference type="ARBA" id="ARBA00022764"/>
    </source>
</evidence>
<evidence type="ECO:0000256" key="4">
    <source>
        <dbReference type="ARBA" id="ARBA00022723"/>
    </source>
</evidence>
<dbReference type="Pfam" id="PF00127">
    <property type="entry name" value="Copper-bind"/>
    <property type="match status" value="1"/>
</dbReference>
<dbReference type="SUPFAM" id="SSF49503">
    <property type="entry name" value="Cupredoxins"/>
    <property type="match status" value="1"/>
</dbReference>
<feature type="domain" description="Blue (type 1) copper" evidence="11">
    <location>
        <begin position="28"/>
        <end position="112"/>
    </location>
</feature>
<evidence type="ECO:0000259" key="11">
    <source>
        <dbReference type="Pfam" id="PF00127"/>
    </source>
</evidence>
<dbReference type="RefSeq" id="WP_183463980.1">
    <property type="nucleotide sequence ID" value="NZ_JACHWZ010000042.1"/>
</dbReference>
<dbReference type="Gene3D" id="2.60.40.420">
    <property type="entry name" value="Cupredoxins - blue copper proteins"/>
    <property type="match status" value="1"/>
</dbReference>
<dbReference type="CDD" id="cd04218">
    <property type="entry name" value="Pseudoazurin"/>
    <property type="match status" value="1"/>
</dbReference>
<keyword evidence="6" id="KW-0249">Electron transport</keyword>
<keyword evidence="5" id="KW-0574">Periplasm</keyword>
<evidence type="ECO:0000256" key="9">
    <source>
        <dbReference type="PIRSR" id="PIRSR602386-1"/>
    </source>
</evidence>
<organism evidence="12 13">
    <name type="scientific">Microbulbifer rhizosphaerae</name>
    <dbReference type="NCBI Taxonomy" id="1562603"/>
    <lineage>
        <taxon>Bacteria</taxon>
        <taxon>Pseudomonadati</taxon>
        <taxon>Pseudomonadota</taxon>
        <taxon>Gammaproteobacteria</taxon>
        <taxon>Cellvibrionales</taxon>
        <taxon>Microbulbiferaceae</taxon>
        <taxon>Microbulbifer</taxon>
    </lineage>
</organism>
<dbReference type="GO" id="GO:0005507">
    <property type="term" value="F:copper ion binding"/>
    <property type="evidence" value="ECO:0007669"/>
    <property type="project" value="UniProtKB-UniRule"/>
</dbReference>
<comment type="subcellular location">
    <subcellularLocation>
        <location evidence="1">Periplasm</location>
    </subcellularLocation>
</comment>
<dbReference type="AlphaFoldDB" id="A0A7W4WG77"/>
<evidence type="ECO:0000313" key="13">
    <source>
        <dbReference type="Proteomes" id="UP000535937"/>
    </source>
</evidence>
<evidence type="ECO:0000256" key="10">
    <source>
        <dbReference type="SAM" id="SignalP"/>
    </source>
</evidence>
<dbReference type="Proteomes" id="UP000535937">
    <property type="component" value="Unassembled WGS sequence"/>
</dbReference>
<evidence type="ECO:0000256" key="1">
    <source>
        <dbReference type="ARBA" id="ARBA00004418"/>
    </source>
</evidence>
<dbReference type="NCBIfam" id="TIGR02375">
    <property type="entry name" value="pseudoazurin"/>
    <property type="match status" value="1"/>
</dbReference>
<sequence>MPLHFFSKAVLAFALISAPALAAEHKIQMLNQGLDGMMTFEPAYLAVQPGDTVAFLPTGAAHNSRSVLSPENGTSWNGAMGEKVTVTLEQEGIYLYQCDPHLALGMVGVIQVGQAKNLSAAQKQAQTLSSRFAVNKDRLSQYLEKVE</sequence>